<keyword evidence="2" id="KW-0472">Membrane</keyword>
<keyword evidence="2" id="KW-1133">Transmembrane helix</keyword>
<proteinExistence type="predicted"/>
<feature type="transmembrane region" description="Helical" evidence="2">
    <location>
        <begin position="395"/>
        <end position="413"/>
    </location>
</feature>
<feature type="transmembrane region" description="Helical" evidence="2">
    <location>
        <begin position="330"/>
        <end position="350"/>
    </location>
</feature>
<evidence type="ECO:0000313" key="3">
    <source>
        <dbReference type="EMBL" id="VFR30845.1"/>
    </source>
</evidence>
<dbReference type="InterPro" id="IPR009978">
    <property type="entry name" value="Na_H_antiport_3"/>
</dbReference>
<feature type="transmembrane region" description="Helical" evidence="2">
    <location>
        <begin position="232"/>
        <end position="256"/>
    </location>
</feature>
<feature type="transmembrane region" description="Helical" evidence="2">
    <location>
        <begin position="433"/>
        <end position="453"/>
    </location>
</feature>
<dbReference type="Pfam" id="PF07399">
    <property type="entry name" value="Na_H_antiport_3"/>
    <property type="match status" value="1"/>
</dbReference>
<protein>
    <submittedName>
        <fullName evidence="3">Putative membrane protein</fullName>
    </submittedName>
</protein>
<gene>
    <name evidence="3" type="ORF">AMP9_4650</name>
</gene>
<dbReference type="EMBL" id="CAADHY010000027">
    <property type="protein sequence ID" value="VFR30845.1"/>
    <property type="molecule type" value="Genomic_DNA"/>
</dbReference>
<keyword evidence="2" id="KW-0812">Transmembrane</keyword>
<feature type="transmembrane region" description="Helical" evidence="2">
    <location>
        <begin position="34"/>
        <end position="57"/>
    </location>
</feature>
<evidence type="ECO:0000256" key="1">
    <source>
        <dbReference type="SAM" id="MobiDB-lite"/>
    </source>
</evidence>
<reference evidence="3" key="1">
    <citation type="submission" date="2019-03" db="EMBL/GenBank/DDBJ databases">
        <authorList>
            <person name="Danneels B."/>
        </authorList>
    </citation>
    <scope>NUCLEOTIDE SEQUENCE</scope>
</reference>
<feature type="transmembrane region" description="Helical" evidence="2">
    <location>
        <begin position="187"/>
        <end position="212"/>
    </location>
</feature>
<feature type="transmembrane region" description="Helical" evidence="2">
    <location>
        <begin position="362"/>
        <end position="383"/>
    </location>
</feature>
<organism evidence="3">
    <name type="scientific">plant metagenome</name>
    <dbReference type="NCBI Taxonomy" id="1297885"/>
    <lineage>
        <taxon>unclassified sequences</taxon>
        <taxon>metagenomes</taxon>
        <taxon>organismal metagenomes</taxon>
    </lineage>
</organism>
<feature type="transmembrane region" description="Helical" evidence="2">
    <location>
        <begin position="106"/>
        <end position="125"/>
    </location>
</feature>
<feature type="transmembrane region" description="Helical" evidence="2">
    <location>
        <begin position="145"/>
        <end position="175"/>
    </location>
</feature>
<accession>A0A484Q0I3</accession>
<name>A0A484Q0I3_9ZZZZ</name>
<sequence>MRQGFPNDDASRRAFPGAGKAHPDTMPAATPLEYLATALFALAVLHTFSVPVFARLAHRNGPHAGVWHFMSEVEAVFGIWAFALLVGMAALTGLPSMVEYLDTRNFTEPLFVFAIMVVAASRPIIDLVGRVVHAIARVLPVRRELATFFVILSVVPLSGSFITEPAAMTLAALLLRGAYFQRPGQEGFKYLALGVLFVNISIGGVLTAYAAPPVLMVAGTFGWDSGYMATHFGWRAAVAVTLNALVLTLVARRALLDGDVGEDRRATPRHGADPKQLPVPFAVIVVHLVFLVGIVLSAHHPPLFLGLLMLFIGFCEAYKRYQSRLMIKEGLMVGFFLAGLVVLGGLQKWWLQDLLGGLSPTVLFWGATALTAVTDNAALTYLGSLVEGTSEAWRLMLVAGAVTGGGLTVIANAPNPAGFAILKGAFPGGTISAGRLFLAALGPTAVAALMFLLPV</sequence>
<feature type="transmembrane region" description="Helical" evidence="2">
    <location>
        <begin position="77"/>
        <end position="94"/>
    </location>
</feature>
<dbReference type="AlphaFoldDB" id="A0A484Q0I3"/>
<feature type="transmembrane region" description="Helical" evidence="2">
    <location>
        <begin position="302"/>
        <end position="318"/>
    </location>
</feature>
<evidence type="ECO:0000256" key="2">
    <source>
        <dbReference type="SAM" id="Phobius"/>
    </source>
</evidence>
<feature type="region of interest" description="Disordered" evidence="1">
    <location>
        <begin position="1"/>
        <end position="22"/>
    </location>
</feature>
<feature type="transmembrane region" description="Helical" evidence="2">
    <location>
        <begin position="277"/>
        <end position="296"/>
    </location>
</feature>